<dbReference type="GO" id="GO:0003677">
    <property type="term" value="F:DNA binding"/>
    <property type="evidence" value="ECO:0007669"/>
    <property type="project" value="UniProtKB-KW"/>
</dbReference>
<evidence type="ECO:0000256" key="3">
    <source>
        <dbReference type="ARBA" id="ARBA00023125"/>
    </source>
</evidence>
<dbReference type="Gene3D" id="4.10.240.10">
    <property type="entry name" value="Zn(2)-C6 fungal-type DNA-binding domain"/>
    <property type="match status" value="1"/>
</dbReference>
<dbReference type="GO" id="GO:0005634">
    <property type="term" value="C:nucleus"/>
    <property type="evidence" value="ECO:0007669"/>
    <property type="project" value="UniProtKB-SubCell"/>
</dbReference>
<gene>
    <name evidence="7" type="ORF">PNAL_LOCUS3386</name>
</gene>
<name>A0A9W4MRI2_PENNA</name>
<dbReference type="Pfam" id="PF00172">
    <property type="entry name" value="Zn_clus"/>
    <property type="match status" value="1"/>
</dbReference>
<comment type="caution">
    <text evidence="7">The sequence shown here is derived from an EMBL/GenBank/DDBJ whole genome shotgun (WGS) entry which is preliminary data.</text>
</comment>
<dbReference type="SMART" id="SM00066">
    <property type="entry name" value="GAL4"/>
    <property type="match status" value="1"/>
</dbReference>
<sequence>MVVLHEFPLHDPSDSWKMPDHMMQQDALKRNRAPCGNCKSSKRKCDRVRSRCSRCRNQNLECVPSTTARWRVENIASASQRIQAHRPSKSEQIPPGGVLSNSDEAPGFHLNALPHSATQLSPPDVVPDNDLDICLAIDDSPSFPDIDDIVFRDFGSLQNAFVSPSQVDDLNLCQSMSAHAPEVEFQFRAMSFLNEPTLNDRSLLTPCATSYLWQEFVQSIAPGISIDNQQHENQVTKYLASYAEGRPSLFSAIIFLSYSIKLNWMLQNPVLIDMTEITAAGLKMEEQAVSYIADVMSRDGDQSTGHDMPQSSHRLTTLATLVALCSAYIAANNLQSLRVCQGHAMRVTREGFTTDLATDECFLFLVRWLGYIHIVALMDETDYSIDAPNYFCITAKPNYGHSARGEFFQDVDPFFGISVSVVDILYRIGCILRTRKNNPPTFLSDSWKSDASCVEMETRMQLLLRRLKNHKKDKELVYHLDHYNESLLYSGFLRFLLEVKEEAWNSSLVQSAVSQILDSCAAVPADTPVAKLMLLPMFTAGSCTTRPLYHDFIRGRLEVLRSGLCIVNVTELMEVLEERWREQKKTARCNYMGSSINMSHSLTPDLELKQASVCVLF</sequence>
<dbReference type="AlphaFoldDB" id="A0A9W4MRI2"/>
<dbReference type="Proteomes" id="UP001153461">
    <property type="component" value="Unassembled WGS sequence"/>
</dbReference>
<dbReference type="Pfam" id="PF11951">
    <property type="entry name" value="Fungal_trans_2"/>
    <property type="match status" value="1"/>
</dbReference>
<comment type="subcellular location">
    <subcellularLocation>
        <location evidence="1">Nucleus</location>
    </subcellularLocation>
</comment>
<accession>A0A9W4MRI2</accession>
<evidence type="ECO:0000256" key="1">
    <source>
        <dbReference type="ARBA" id="ARBA00004123"/>
    </source>
</evidence>
<evidence type="ECO:0000256" key="4">
    <source>
        <dbReference type="ARBA" id="ARBA00023163"/>
    </source>
</evidence>
<proteinExistence type="predicted"/>
<keyword evidence="4" id="KW-0804">Transcription</keyword>
<dbReference type="PROSITE" id="PS50048">
    <property type="entry name" value="ZN2_CY6_FUNGAL_2"/>
    <property type="match status" value="1"/>
</dbReference>
<evidence type="ECO:0000256" key="5">
    <source>
        <dbReference type="ARBA" id="ARBA00023242"/>
    </source>
</evidence>
<dbReference type="PANTHER" id="PTHR37534:SF46">
    <property type="entry name" value="ZN(II)2CYS6 TRANSCRIPTION FACTOR (EUROFUNG)"/>
    <property type="match status" value="1"/>
</dbReference>
<dbReference type="SUPFAM" id="SSF57701">
    <property type="entry name" value="Zn2/Cys6 DNA-binding domain"/>
    <property type="match status" value="1"/>
</dbReference>
<dbReference type="GO" id="GO:0000981">
    <property type="term" value="F:DNA-binding transcription factor activity, RNA polymerase II-specific"/>
    <property type="evidence" value="ECO:0007669"/>
    <property type="project" value="InterPro"/>
</dbReference>
<evidence type="ECO:0000313" key="8">
    <source>
        <dbReference type="Proteomes" id="UP001153461"/>
    </source>
</evidence>
<dbReference type="OrthoDB" id="4232820at2759"/>
<dbReference type="InterPro" id="IPR021858">
    <property type="entry name" value="Fun_TF"/>
</dbReference>
<keyword evidence="2" id="KW-0805">Transcription regulation</keyword>
<dbReference type="EMBL" id="CAJVNV010000111">
    <property type="protein sequence ID" value="CAG8054304.1"/>
    <property type="molecule type" value="Genomic_DNA"/>
</dbReference>
<keyword evidence="5" id="KW-0539">Nucleus</keyword>
<dbReference type="PANTHER" id="PTHR37534">
    <property type="entry name" value="TRANSCRIPTIONAL ACTIVATOR PROTEIN UGA3"/>
    <property type="match status" value="1"/>
</dbReference>
<dbReference type="PROSITE" id="PS00463">
    <property type="entry name" value="ZN2_CY6_FUNGAL_1"/>
    <property type="match status" value="1"/>
</dbReference>
<evidence type="ECO:0000256" key="2">
    <source>
        <dbReference type="ARBA" id="ARBA00023015"/>
    </source>
</evidence>
<evidence type="ECO:0000259" key="6">
    <source>
        <dbReference type="PROSITE" id="PS50048"/>
    </source>
</evidence>
<reference evidence="7" key="1">
    <citation type="submission" date="2021-07" db="EMBL/GenBank/DDBJ databases">
        <authorList>
            <person name="Branca A.L. A."/>
        </authorList>
    </citation>
    <scope>NUCLEOTIDE SEQUENCE</scope>
</reference>
<dbReference type="InterPro" id="IPR036864">
    <property type="entry name" value="Zn2-C6_fun-type_DNA-bd_sf"/>
</dbReference>
<organism evidence="7 8">
    <name type="scientific">Penicillium nalgiovense</name>
    <dbReference type="NCBI Taxonomy" id="60175"/>
    <lineage>
        <taxon>Eukaryota</taxon>
        <taxon>Fungi</taxon>
        <taxon>Dikarya</taxon>
        <taxon>Ascomycota</taxon>
        <taxon>Pezizomycotina</taxon>
        <taxon>Eurotiomycetes</taxon>
        <taxon>Eurotiomycetidae</taxon>
        <taxon>Eurotiales</taxon>
        <taxon>Aspergillaceae</taxon>
        <taxon>Penicillium</taxon>
    </lineage>
</organism>
<protein>
    <recommendedName>
        <fullName evidence="6">Zn(2)-C6 fungal-type domain-containing protein</fullName>
    </recommendedName>
</protein>
<dbReference type="GO" id="GO:0008270">
    <property type="term" value="F:zinc ion binding"/>
    <property type="evidence" value="ECO:0007669"/>
    <property type="project" value="InterPro"/>
</dbReference>
<evidence type="ECO:0000313" key="7">
    <source>
        <dbReference type="EMBL" id="CAG8054304.1"/>
    </source>
</evidence>
<feature type="domain" description="Zn(2)-C6 fungal-type" evidence="6">
    <location>
        <begin position="34"/>
        <end position="63"/>
    </location>
</feature>
<keyword evidence="3" id="KW-0238">DNA-binding</keyword>
<dbReference type="InterPro" id="IPR001138">
    <property type="entry name" value="Zn2Cys6_DnaBD"/>
</dbReference>